<accession>A0ABS6UTD7</accession>
<evidence type="ECO:0000313" key="2">
    <source>
        <dbReference type="Proteomes" id="UP000694287"/>
    </source>
</evidence>
<dbReference type="Proteomes" id="UP000694287">
    <property type="component" value="Unassembled WGS sequence"/>
</dbReference>
<comment type="caution">
    <text evidence="1">The sequence shown here is derived from an EMBL/GenBank/DDBJ whole genome shotgun (WGS) entry which is preliminary data.</text>
</comment>
<protein>
    <submittedName>
        <fullName evidence="1">Uncharacterized protein</fullName>
    </submittedName>
</protein>
<name>A0ABS6UTD7_9PSEU</name>
<proteinExistence type="predicted"/>
<evidence type="ECO:0000313" key="1">
    <source>
        <dbReference type="EMBL" id="MBW0135492.1"/>
    </source>
</evidence>
<organism evidence="1 2">
    <name type="scientific">Pseudonocardia abyssalis</name>
    <dbReference type="NCBI Taxonomy" id="2792008"/>
    <lineage>
        <taxon>Bacteria</taxon>
        <taxon>Bacillati</taxon>
        <taxon>Actinomycetota</taxon>
        <taxon>Actinomycetes</taxon>
        <taxon>Pseudonocardiales</taxon>
        <taxon>Pseudonocardiaceae</taxon>
        <taxon>Pseudonocardia</taxon>
    </lineage>
</organism>
<sequence>MPAVHRESHDELLRNFDLGPARQVDAIIVAAGRTTEHLRPAAQLATELGCVLLTMFSPGRADPGEFRTLAADTWPELRWEHLTVPDDLSHPLLPASASPAADARDWRHGSLSTKRNLALLIARMVGWDTVFLVDDDIVALDAGLVRDAARRLGPSAAIGLCVRDYPDNSVVCHANRLSGRPQDVFVGAAALVVDVTQRFGFFPNVYNEDWLFLYDAVADGRVGRLDGASQIDYDPFEDGARASAEEFGEIIAEGLMSALHGPPGQRPPLDEAYWAQFLTARREFITAAEQRLSRMPGWDAQQAVRSLRVARSRARTITPRACTQYVRSWRADLLVWEETLAALTPVDDFEAAARQLGLSGTLAGLTA</sequence>
<dbReference type="EMBL" id="JADQDK010000001">
    <property type="protein sequence ID" value="MBW0135492.1"/>
    <property type="molecule type" value="Genomic_DNA"/>
</dbReference>
<dbReference type="RefSeq" id="WP_218604834.1">
    <property type="nucleotide sequence ID" value="NZ_JADQDJ010000266.1"/>
</dbReference>
<keyword evidence="2" id="KW-1185">Reference proteome</keyword>
<reference evidence="1 2" key="1">
    <citation type="submission" date="2020-11" db="EMBL/GenBank/DDBJ databases">
        <title>Pseudonocardia abyssalis sp. nov. and Pseudonocardia oceani sp. nov., description and phylogenomic analysis of two novel actinomycetes isolated from the deep Southern Ocean.</title>
        <authorList>
            <person name="Parra J."/>
        </authorList>
    </citation>
    <scope>NUCLEOTIDE SEQUENCE [LARGE SCALE GENOMIC DNA]</scope>
    <source>
        <strain evidence="1 2">KRD-168</strain>
    </source>
</reference>
<gene>
    <name evidence="1" type="ORF">I4I81_14670</name>
</gene>